<dbReference type="AlphaFoldDB" id="A0A177KMS9"/>
<name>A0A177KMS9_9BACI</name>
<dbReference type="EMBL" id="LQWZ01000033">
    <property type="protein sequence ID" value="OAH54444.1"/>
    <property type="molecule type" value="Genomic_DNA"/>
</dbReference>
<dbReference type="InterPro" id="IPR006976">
    <property type="entry name" value="VanZ-like"/>
</dbReference>
<reference evidence="3 4" key="1">
    <citation type="submission" date="2016-01" db="EMBL/GenBank/DDBJ databases">
        <title>Investigation of taxonomic status of Bacillus aminovorans.</title>
        <authorList>
            <person name="Verma A."/>
            <person name="Pal Y."/>
            <person name="Krishnamurthi S."/>
        </authorList>
    </citation>
    <scope>NUCLEOTIDE SEQUENCE [LARGE SCALE GENOMIC DNA]</scope>
    <source>
        <strain evidence="3 4">DSM 4337</strain>
    </source>
</reference>
<dbReference type="OrthoDB" id="291892at2"/>
<keyword evidence="1" id="KW-0812">Transmembrane</keyword>
<accession>A0A177KMS9</accession>
<feature type="transmembrane region" description="Helical" evidence="1">
    <location>
        <begin position="69"/>
        <end position="86"/>
    </location>
</feature>
<keyword evidence="1" id="KW-0472">Membrane</keyword>
<organism evidence="3 4">
    <name type="scientific">Domibacillus aminovorans</name>
    <dbReference type="NCBI Taxonomy" id="29332"/>
    <lineage>
        <taxon>Bacteria</taxon>
        <taxon>Bacillati</taxon>
        <taxon>Bacillota</taxon>
        <taxon>Bacilli</taxon>
        <taxon>Bacillales</taxon>
        <taxon>Bacillaceae</taxon>
        <taxon>Domibacillus</taxon>
    </lineage>
</organism>
<dbReference type="Pfam" id="PF04892">
    <property type="entry name" value="VanZ"/>
    <property type="match status" value="1"/>
</dbReference>
<evidence type="ECO:0000313" key="4">
    <source>
        <dbReference type="Proteomes" id="UP000077271"/>
    </source>
</evidence>
<evidence type="ECO:0000256" key="1">
    <source>
        <dbReference type="SAM" id="Phobius"/>
    </source>
</evidence>
<gene>
    <name evidence="3" type="ORF">AWH48_07535</name>
</gene>
<feature type="transmembrane region" description="Helical" evidence="1">
    <location>
        <begin position="7"/>
        <end position="26"/>
    </location>
</feature>
<protein>
    <recommendedName>
        <fullName evidence="2">VanZ-like domain-containing protein</fullName>
    </recommendedName>
</protein>
<proteinExistence type="predicted"/>
<feature type="transmembrane region" description="Helical" evidence="1">
    <location>
        <begin position="106"/>
        <end position="124"/>
    </location>
</feature>
<dbReference type="NCBIfam" id="NF037970">
    <property type="entry name" value="vanZ_1"/>
    <property type="match status" value="1"/>
</dbReference>
<evidence type="ECO:0000313" key="3">
    <source>
        <dbReference type="EMBL" id="OAH54444.1"/>
    </source>
</evidence>
<feature type="domain" description="VanZ-like" evidence="2">
    <location>
        <begin position="41"/>
        <end position="120"/>
    </location>
</feature>
<dbReference type="Proteomes" id="UP000077271">
    <property type="component" value="Unassembled WGS sequence"/>
</dbReference>
<sequence length="144" mass="16435">MKKMIRLLSIAAPVVYMMAIWIMSGLPDDTIMDLPNNTVDHFLKESLHLVEFAILYVLIIYAFLANGKLTPFISLAAAIFASFYGLADEIHQAFIPYRSATLIDAIKDVTGIFIAFTIVKYMYFEKNSRIGRWMAVFSEWARPQ</sequence>
<keyword evidence="1" id="KW-1133">Transmembrane helix</keyword>
<evidence type="ECO:0000259" key="2">
    <source>
        <dbReference type="Pfam" id="PF04892"/>
    </source>
</evidence>
<feature type="transmembrane region" description="Helical" evidence="1">
    <location>
        <begin position="46"/>
        <end position="64"/>
    </location>
</feature>
<comment type="caution">
    <text evidence="3">The sequence shown here is derived from an EMBL/GenBank/DDBJ whole genome shotgun (WGS) entry which is preliminary data.</text>
</comment>